<dbReference type="PANTHER" id="PTHR30047:SF7">
    <property type="entry name" value="HIGH-AFFINITY CHOLINE TRANSPORT PROTEIN"/>
    <property type="match status" value="1"/>
</dbReference>
<dbReference type="EMBL" id="CP126969">
    <property type="protein sequence ID" value="WIM67227.1"/>
    <property type="molecule type" value="Genomic_DNA"/>
</dbReference>
<evidence type="ECO:0000256" key="6">
    <source>
        <dbReference type="ARBA" id="ARBA00022989"/>
    </source>
</evidence>
<protein>
    <submittedName>
        <fullName evidence="10">BCCT family transporter</fullName>
    </submittedName>
</protein>
<comment type="subcellular location">
    <subcellularLocation>
        <location evidence="1">Cell membrane</location>
        <topology evidence="1">Multi-pass membrane protein</topology>
    </subcellularLocation>
</comment>
<accession>A0ABY8VD20</accession>
<keyword evidence="11" id="KW-1185">Reference proteome</keyword>
<feature type="transmembrane region" description="Helical" evidence="9">
    <location>
        <begin position="181"/>
        <end position="202"/>
    </location>
</feature>
<evidence type="ECO:0000256" key="2">
    <source>
        <dbReference type="ARBA" id="ARBA00005658"/>
    </source>
</evidence>
<dbReference type="PANTHER" id="PTHR30047">
    <property type="entry name" value="HIGH-AFFINITY CHOLINE TRANSPORT PROTEIN-RELATED"/>
    <property type="match status" value="1"/>
</dbReference>
<reference evidence="10 11" key="1">
    <citation type="submission" date="2023-05" db="EMBL/GenBank/DDBJ databases">
        <title>Corynebacterium suedekumii sp. nov. and Corynebacterium breve sp. nov. isolated from raw cow's milk.</title>
        <authorList>
            <person name="Baer M.K."/>
            <person name="Mehl L."/>
            <person name="Hellmuth R."/>
            <person name="Marke G."/>
            <person name="Lipski A."/>
        </authorList>
    </citation>
    <scope>NUCLEOTIDE SEQUENCE [LARGE SCALE GENOMIC DNA]</scope>
    <source>
        <strain evidence="10 11">R4</strain>
    </source>
</reference>
<evidence type="ECO:0000256" key="9">
    <source>
        <dbReference type="SAM" id="Phobius"/>
    </source>
</evidence>
<name>A0ABY8VD20_9CORY</name>
<keyword evidence="7 9" id="KW-0472">Membrane</keyword>
<dbReference type="NCBIfam" id="TIGR00842">
    <property type="entry name" value="bcct"/>
    <property type="match status" value="1"/>
</dbReference>
<evidence type="ECO:0000256" key="7">
    <source>
        <dbReference type="ARBA" id="ARBA00023136"/>
    </source>
</evidence>
<gene>
    <name evidence="10" type="ORF">QP027_08875</name>
</gene>
<keyword evidence="4" id="KW-1003">Cell membrane</keyword>
<evidence type="ECO:0000256" key="5">
    <source>
        <dbReference type="ARBA" id="ARBA00022692"/>
    </source>
</evidence>
<feature type="transmembrane region" description="Helical" evidence="9">
    <location>
        <begin position="136"/>
        <end position="154"/>
    </location>
</feature>
<dbReference type="Pfam" id="PF02028">
    <property type="entry name" value="BCCT"/>
    <property type="match status" value="1"/>
</dbReference>
<evidence type="ECO:0000256" key="8">
    <source>
        <dbReference type="SAM" id="MobiDB-lite"/>
    </source>
</evidence>
<feature type="transmembrane region" description="Helical" evidence="9">
    <location>
        <begin position="80"/>
        <end position="99"/>
    </location>
</feature>
<evidence type="ECO:0000256" key="3">
    <source>
        <dbReference type="ARBA" id="ARBA00022448"/>
    </source>
</evidence>
<sequence length="558" mass="59922">MFVIAFIVTVLVIVWAFISPESLKMTGTTMQNWVVNNVSWGYTTLMIGTLIFMLVIGFGPTGRIRLGADDAEPEFSTASWVSMLFAAGLGIGLIFYGPMEPLTHYLNGSPAFDHLEPGTPEMIQPAMAQAVLHQASLPWVVYALVGAALAYSSYRRGRLPLISAAFEPVFPDGSNRILGKIIDVFSVLVTLFGTATSLGVGALQIRTGTSIVTGRDLEGNTFTVIAMSVLTVLFVLSAVSGVKTGIRLLSNANMFLVIGIGVFVLVAGPTVFLLDLIPGTLLAFWDSFASMMAVTPTTGAEEAEWLTSWTTLFWAWWISWSPFVGTFIAKISKGRTLREFVTVVLFVPSGISILWFVIMGGTTIWQNQNGTGISIEGSGENVLFDMFAELPFSPVMTIAGLLAIIIFFVTAADSSTNVMGSMSQSGRPLPSAPVTLVWGISLGLVSIALLLAGGRDALSGLQSIMVAMSLPFSVILVGLAVSLGKDLFNDPAMIRLRYARVAIRRGVKAGIEEHGDDFVFDVTEVDEAEGAGAEFDSENPAHTEWYTDVATEDKEKTE</sequence>
<feature type="region of interest" description="Disordered" evidence="8">
    <location>
        <begin position="530"/>
        <end position="558"/>
    </location>
</feature>
<keyword evidence="5 9" id="KW-0812">Transmembrane</keyword>
<evidence type="ECO:0000256" key="1">
    <source>
        <dbReference type="ARBA" id="ARBA00004651"/>
    </source>
</evidence>
<comment type="similarity">
    <text evidence="2">Belongs to the BCCT transporter (TC 2.A.15) family.</text>
</comment>
<feature type="transmembrane region" description="Helical" evidence="9">
    <location>
        <begin position="433"/>
        <end position="452"/>
    </location>
</feature>
<proteinExistence type="inferred from homology"/>
<keyword evidence="6 9" id="KW-1133">Transmembrane helix</keyword>
<feature type="transmembrane region" description="Helical" evidence="9">
    <location>
        <begin position="392"/>
        <end position="412"/>
    </location>
</feature>
<feature type="transmembrane region" description="Helical" evidence="9">
    <location>
        <begin position="254"/>
        <end position="285"/>
    </location>
</feature>
<feature type="transmembrane region" description="Helical" evidence="9">
    <location>
        <begin position="340"/>
        <end position="358"/>
    </location>
</feature>
<evidence type="ECO:0000313" key="11">
    <source>
        <dbReference type="Proteomes" id="UP001225598"/>
    </source>
</evidence>
<feature type="transmembrane region" description="Helical" evidence="9">
    <location>
        <begin position="222"/>
        <end position="242"/>
    </location>
</feature>
<dbReference type="RefSeq" id="WP_284824161.1">
    <property type="nucleotide sequence ID" value="NZ_CP126969.1"/>
</dbReference>
<dbReference type="Proteomes" id="UP001225598">
    <property type="component" value="Chromosome"/>
</dbReference>
<feature type="transmembrane region" description="Helical" evidence="9">
    <location>
        <begin position="464"/>
        <end position="488"/>
    </location>
</feature>
<keyword evidence="3" id="KW-0813">Transport</keyword>
<evidence type="ECO:0000256" key="4">
    <source>
        <dbReference type="ARBA" id="ARBA00022475"/>
    </source>
</evidence>
<feature type="transmembrane region" description="Helical" evidence="9">
    <location>
        <begin position="40"/>
        <end position="59"/>
    </location>
</feature>
<dbReference type="InterPro" id="IPR000060">
    <property type="entry name" value="BCCT_transptr"/>
</dbReference>
<evidence type="ECO:0000313" key="10">
    <source>
        <dbReference type="EMBL" id="WIM67227.1"/>
    </source>
</evidence>
<feature type="transmembrane region" description="Helical" evidence="9">
    <location>
        <begin position="305"/>
        <end position="328"/>
    </location>
</feature>
<organism evidence="10 11">
    <name type="scientific">Corynebacterium breve</name>
    <dbReference type="NCBI Taxonomy" id="3049799"/>
    <lineage>
        <taxon>Bacteria</taxon>
        <taxon>Bacillati</taxon>
        <taxon>Actinomycetota</taxon>
        <taxon>Actinomycetes</taxon>
        <taxon>Mycobacteriales</taxon>
        <taxon>Corynebacteriaceae</taxon>
        <taxon>Corynebacterium</taxon>
    </lineage>
</organism>